<sequence length="301" mass="32711">MKNIYFLILSLNFFNAFSQTEVNVMGIPICGTSISSSVPANYDGFAGYKSWAGMIYNSSSINQTGLIKSISFAVDCTSYACNFLTASNQKIYIAEVNYSSFASNTKPDLSSFTKVFEGDITWSRGGYAGGPVWHTINLSTPFNYTGTKNLLIYFENNNNGVLGGGSCGTKPLFLVESASARASIYSNFNTVPSTTGSYSNQVPYLKLTFKNNLSTKIFDANDGFVVFIDNNNSMNISINSLIASNASLIISAMTGQVLVEKVFFMQEGKNDIVLSNALAKGFYVAQIKIGDKTTTAKFYID</sequence>
<organism evidence="3 4">
    <name type="scientific">Flavobacterium psychrophilum</name>
    <dbReference type="NCBI Taxonomy" id="96345"/>
    <lineage>
        <taxon>Bacteria</taxon>
        <taxon>Pseudomonadati</taxon>
        <taxon>Bacteroidota</taxon>
        <taxon>Flavobacteriia</taxon>
        <taxon>Flavobacteriales</taxon>
        <taxon>Flavobacteriaceae</taxon>
        <taxon>Flavobacterium</taxon>
    </lineage>
</organism>
<feature type="chain" id="PRO_5030823713" evidence="2">
    <location>
        <begin position="19"/>
        <end position="301"/>
    </location>
</feature>
<evidence type="ECO:0000313" key="3">
    <source>
        <dbReference type="EMBL" id="QRE03818.1"/>
    </source>
</evidence>
<evidence type="ECO:0000256" key="1">
    <source>
        <dbReference type="ARBA" id="ARBA00022729"/>
    </source>
</evidence>
<dbReference type="Proteomes" id="UP000596329">
    <property type="component" value="Chromosome"/>
</dbReference>
<feature type="signal peptide" evidence="2">
    <location>
        <begin position="1"/>
        <end position="18"/>
    </location>
</feature>
<dbReference type="RefSeq" id="WP_203095953.1">
    <property type="nucleotide sequence ID" value="NZ_CP059075.1"/>
</dbReference>
<dbReference type="InterPro" id="IPR026444">
    <property type="entry name" value="Secre_tail"/>
</dbReference>
<protein>
    <submittedName>
        <fullName evidence="3">T9SS type A sorting domain-containing protein</fullName>
    </submittedName>
</protein>
<reference evidence="3 4" key="1">
    <citation type="submission" date="2020-07" db="EMBL/GenBank/DDBJ databases">
        <title>Genomic characterization of Flavobacterium psychrophilum strains.</title>
        <authorList>
            <person name="Castillo D."/>
            <person name="Jorgensen J."/>
            <person name="Middelboe M."/>
        </authorList>
    </citation>
    <scope>NUCLEOTIDE SEQUENCE [LARGE SCALE GENOMIC DNA]</scope>
    <source>
        <strain evidence="3 4">FPS-R7</strain>
    </source>
</reference>
<proteinExistence type="predicted"/>
<dbReference type="NCBIfam" id="TIGR04183">
    <property type="entry name" value="Por_Secre_tail"/>
    <property type="match status" value="1"/>
</dbReference>
<evidence type="ECO:0000313" key="4">
    <source>
        <dbReference type="Proteomes" id="UP000596329"/>
    </source>
</evidence>
<accession>A0A7U2NF23</accession>
<gene>
    <name evidence="3" type="ORF">H0H26_13215</name>
</gene>
<name>A0A7U2NF23_FLAPS</name>
<keyword evidence="1 2" id="KW-0732">Signal</keyword>
<dbReference type="EMBL" id="CP059075">
    <property type="protein sequence ID" value="QRE03818.1"/>
    <property type="molecule type" value="Genomic_DNA"/>
</dbReference>
<dbReference type="AlphaFoldDB" id="A0A7U2NF23"/>
<evidence type="ECO:0000256" key="2">
    <source>
        <dbReference type="SAM" id="SignalP"/>
    </source>
</evidence>